<dbReference type="Pfam" id="PF25059">
    <property type="entry name" value="FN3_DSCAM-DSCAML_C"/>
    <property type="match status" value="1"/>
</dbReference>
<keyword evidence="3" id="KW-0732">Signal</keyword>
<keyword evidence="14" id="KW-1185">Reference proteome</keyword>
<dbReference type="Pfam" id="PF00041">
    <property type="entry name" value="fn3"/>
    <property type="match status" value="1"/>
</dbReference>
<dbReference type="InterPro" id="IPR003961">
    <property type="entry name" value="FN3_dom"/>
</dbReference>
<keyword evidence="6 11" id="KW-1133">Transmembrane helix</keyword>
<dbReference type="InterPro" id="IPR056754">
    <property type="entry name" value="DSCAM/DSCAML_C"/>
</dbReference>
<evidence type="ECO:0000256" key="3">
    <source>
        <dbReference type="ARBA" id="ARBA00022729"/>
    </source>
</evidence>
<evidence type="ECO:0000256" key="6">
    <source>
        <dbReference type="ARBA" id="ARBA00022989"/>
    </source>
</evidence>
<dbReference type="GO" id="GO:0016020">
    <property type="term" value="C:membrane"/>
    <property type="evidence" value="ECO:0007669"/>
    <property type="project" value="UniProtKB-SubCell"/>
</dbReference>
<keyword evidence="9" id="KW-0393">Immunoglobulin domain</keyword>
<evidence type="ECO:0000256" key="2">
    <source>
        <dbReference type="ARBA" id="ARBA00022692"/>
    </source>
</evidence>
<dbReference type="Proteomes" id="UP001497623">
    <property type="component" value="Unassembled WGS sequence"/>
</dbReference>
<keyword evidence="8" id="KW-1015">Disulfide bond</keyword>
<evidence type="ECO:0000256" key="5">
    <source>
        <dbReference type="ARBA" id="ARBA00022889"/>
    </source>
</evidence>
<dbReference type="SMART" id="SM00060">
    <property type="entry name" value="FN3"/>
    <property type="match status" value="2"/>
</dbReference>
<comment type="subcellular location">
    <subcellularLocation>
        <location evidence="1">Membrane</location>
        <topology evidence="1">Single-pass membrane protein</topology>
    </subcellularLocation>
</comment>
<accession>A0AAV2Q893</accession>
<evidence type="ECO:0000256" key="11">
    <source>
        <dbReference type="SAM" id="Phobius"/>
    </source>
</evidence>
<feature type="compositionally biased region" description="Basic and acidic residues" evidence="10">
    <location>
        <begin position="433"/>
        <end position="443"/>
    </location>
</feature>
<evidence type="ECO:0000256" key="1">
    <source>
        <dbReference type="ARBA" id="ARBA00004167"/>
    </source>
</evidence>
<organism evidence="13 14">
    <name type="scientific">Meganyctiphanes norvegica</name>
    <name type="common">Northern krill</name>
    <name type="synonym">Thysanopoda norvegica</name>
    <dbReference type="NCBI Taxonomy" id="48144"/>
    <lineage>
        <taxon>Eukaryota</taxon>
        <taxon>Metazoa</taxon>
        <taxon>Ecdysozoa</taxon>
        <taxon>Arthropoda</taxon>
        <taxon>Crustacea</taxon>
        <taxon>Multicrustacea</taxon>
        <taxon>Malacostraca</taxon>
        <taxon>Eumalacostraca</taxon>
        <taxon>Eucarida</taxon>
        <taxon>Euphausiacea</taxon>
        <taxon>Euphausiidae</taxon>
        <taxon>Meganyctiphanes</taxon>
    </lineage>
</organism>
<dbReference type="PANTHER" id="PTHR13817">
    <property type="entry name" value="TITIN"/>
    <property type="match status" value="1"/>
</dbReference>
<keyword evidence="7 11" id="KW-0472">Membrane</keyword>
<evidence type="ECO:0000256" key="9">
    <source>
        <dbReference type="ARBA" id="ARBA00023319"/>
    </source>
</evidence>
<keyword evidence="4" id="KW-0677">Repeat</keyword>
<feature type="region of interest" description="Disordered" evidence="10">
    <location>
        <begin position="313"/>
        <end position="334"/>
    </location>
</feature>
<dbReference type="Gene3D" id="2.60.40.10">
    <property type="entry name" value="Immunoglobulins"/>
    <property type="match status" value="2"/>
</dbReference>
<evidence type="ECO:0000256" key="10">
    <source>
        <dbReference type="SAM" id="MobiDB-lite"/>
    </source>
</evidence>
<gene>
    <name evidence="13" type="ORF">MNOR_LOCUS9382</name>
</gene>
<dbReference type="CDD" id="cd00063">
    <property type="entry name" value="FN3"/>
    <property type="match status" value="2"/>
</dbReference>
<evidence type="ECO:0000259" key="12">
    <source>
        <dbReference type="PROSITE" id="PS50853"/>
    </source>
</evidence>
<feature type="region of interest" description="Disordered" evidence="10">
    <location>
        <begin position="425"/>
        <end position="450"/>
    </location>
</feature>
<dbReference type="InterPro" id="IPR013783">
    <property type="entry name" value="Ig-like_fold"/>
</dbReference>
<evidence type="ECO:0000256" key="4">
    <source>
        <dbReference type="ARBA" id="ARBA00022737"/>
    </source>
</evidence>
<sequence length="460" mass="50253">VPPSAPGLHVTETTTSSIRVQWSVDDTGGAALLGITLHYRSDGGEWLLVEENGGNHALTVKGLQCGTVHHFYLTAHNAIGVSQASPTVEAQTKGRAPEAPPQFQFVTTNSSQATLYLAQWGSGGCPIKHFSVQYRETASHNWNTVGSEIPPSRTFPLSGLEPGIEYKLRIAAHNSAGVTPALYTITTPGLRRSAGKGVESYGGVLEGVLGVSPTSVLQEPYVMISAAVSCFTLILTAVTIMLCLRKRPNNESNAHIKELPSVEIREGKTDSNYTTIRRLPAILPQIQRSETPKHAGEYSEEELYPYATATFRVCGTPPPPGPPTPSDHNTENQYQSQKDFSALVYQPPSLHDVDDANLGNIEAPRPHRGFPYEASETDDYGSVVMCSAEARAQHRRSRHIRNSSNGIVRSIRNTQTQPCIFKQYSRSKTSNRRNSEETLKKDNLGPMVEPLSDAECDLHW</sequence>
<feature type="domain" description="Fibronectin type-III" evidence="12">
    <location>
        <begin position="2"/>
        <end position="95"/>
    </location>
</feature>
<feature type="transmembrane region" description="Helical" evidence="11">
    <location>
        <begin position="221"/>
        <end position="244"/>
    </location>
</feature>
<name>A0AAV2Q893_MEGNR</name>
<evidence type="ECO:0000256" key="7">
    <source>
        <dbReference type="ARBA" id="ARBA00023136"/>
    </source>
</evidence>
<feature type="domain" description="Fibronectin type-III" evidence="12">
    <location>
        <begin position="99"/>
        <end position="190"/>
    </location>
</feature>
<dbReference type="AlphaFoldDB" id="A0AAV2Q893"/>
<dbReference type="InterPro" id="IPR050964">
    <property type="entry name" value="Striated_Muscle_Regulatory"/>
</dbReference>
<dbReference type="PROSITE" id="PS50853">
    <property type="entry name" value="FN3"/>
    <property type="match status" value="2"/>
</dbReference>
<reference evidence="13 14" key="1">
    <citation type="submission" date="2024-05" db="EMBL/GenBank/DDBJ databases">
        <authorList>
            <person name="Wallberg A."/>
        </authorList>
    </citation>
    <scope>NUCLEOTIDE SEQUENCE [LARGE SCALE GENOMIC DNA]</scope>
</reference>
<evidence type="ECO:0000256" key="8">
    <source>
        <dbReference type="ARBA" id="ARBA00023157"/>
    </source>
</evidence>
<evidence type="ECO:0000313" key="13">
    <source>
        <dbReference type="EMBL" id="CAL4074007.1"/>
    </source>
</evidence>
<dbReference type="InterPro" id="IPR036116">
    <property type="entry name" value="FN3_sf"/>
</dbReference>
<dbReference type="GO" id="GO:0007155">
    <property type="term" value="P:cell adhesion"/>
    <property type="evidence" value="ECO:0007669"/>
    <property type="project" value="UniProtKB-KW"/>
</dbReference>
<dbReference type="SUPFAM" id="SSF49265">
    <property type="entry name" value="Fibronectin type III"/>
    <property type="match status" value="1"/>
</dbReference>
<protein>
    <recommendedName>
        <fullName evidence="12">Fibronectin type-III domain-containing protein</fullName>
    </recommendedName>
</protein>
<keyword evidence="5" id="KW-0130">Cell adhesion</keyword>
<feature type="compositionally biased region" description="Pro residues" evidence="10">
    <location>
        <begin position="316"/>
        <end position="325"/>
    </location>
</feature>
<comment type="caution">
    <text evidence="13">The sequence shown here is derived from an EMBL/GenBank/DDBJ whole genome shotgun (WGS) entry which is preliminary data.</text>
</comment>
<feature type="non-terminal residue" evidence="13">
    <location>
        <position position="1"/>
    </location>
</feature>
<dbReference type="EMBL" id="CAXKWB010004527">
    <property type="protein sequence ID" value="CAL4074007.1"/>
    <property type="molecule type" value="Genomic_DNA"/>
</dbReference>
<proteinExistence type="predicted"/>
<keyword evidence="2 11" id="KW-0812">Transmembrane</keyword>
<evidence type="ECO:0000313" key="14">
    <source>
        <dbReference type="Proteomes" id="UP001497623"/>
    </source>
</evidence>
<dbReference type="PANTHER" id="PTHR13817:SF73">
    <property type="entry name" value="FIBRONECTIN TYPE-III DOMAIN-CONTAINING PROTEIN"/>
    <property type="match status" value="1"/>
</dbReference>